<gene>
    <name evidence="1" type="ORF">P153DRAFT_98064</name>
</gene>
<reference evidence="1" key="1">
    <citation type="journal article" date="2020" name="Stud. Mycol.">
        <title>101 Dothideomycetes genomes: a test case for predicting lifestyles and emergence of pathogens.</title>
        <authorList>
            <person name="Haridas S."/>
            <person name="Albert R."/>
            <person name="Binder M."/>
            <person name="Bloem J."/>
            <person name="Labutti K."/>
            <person name="Salamov A."/>
            <person name="Andreopoulos B."/>
            <person name="Baker S."/>
            <person name="Barry K."/>
            <person name="Bills G."/>
            <person name="Bluhm B."/>
            <person name="Cannon C."/>
            <person name="Castanera R."/>
            <person name="Culley D."/>
            <person name="Daum C."/>
            <person name="Ezra D."/>
            <person name="Gonzalez J."/>
            <person name="Henrissat B."/>
            <person name="Kuo A."/>
            <person name="Liang C."/>
            <person name="Lipzen A."/>
            <person name="Lutzoni F."/>
            <person name="Magnuson J."/>
            <person name="Mondo S."/>
            <person name="Nolan M."/>
            <person name="Ohm R."/>
            <person name="Pangilinan J."/>
            <person name="Park H.-J."/>
            <person name="Ramirez L."/>
            <person name="Alfaro M."/>
            <person name="Sun H."/>
            <person name="Tritt A."/>
            <person name="Yoshinaga Y."/>
            <person name="Zwiers L.-H."/>
            <person name="Turgeon B."/>
            <person name="Goodwin S."/>
            <person name="Spatafora J."/>
            <person name="Crous P."/>
            <person name="Grigoriev I."/>
        </authorList>
    </citation>
    <scope>NUCLEOTIDE SEQUENCE</scope>
    <source>
        <strain evidence="1">CBS 119687</strain>
    </source>
</reference>
<dbReference type="GeneID" id="54413966"/>
<organism evidence="1 2">
    <name type="scientific">Dothidotthia symphoricarpi CBS 119687</name>
    <dbReference type="NCBI Taxonomy" id="1392245"/>
    <lineage>
        <taxon>Eukaryota</taxon>
        <taxon>Fungi</taxon>
        <taxon>Dikarya</taxon>
        <taxon>Ascomycota</taxon>
        <taxon>Pezizomycotina</taxon>
        <taxon>Dothideomycetes</taxon>
        <taxon>Pleosporomycetidae</taxon>
        <taxon>Pleosporales</taxon>
        <taxon>Dothidotthiaceae</taxon>
        <taxon>Dothidotthia</taxon>
    </lineage>
</organism>
<dbReference type="EMBL" id="ML977498">
    <property type="protein sequence ID" value="KAF2133755.1"/>
    <property type="molecule type" value="Genomic_DNA"/>
</dbReference>
<sequence length="75" mass="8797">MVIAFDASACRASRPGIRRMKPYAYQYSSLFIGQLFITIFLNRTTRHHPFSPHQHKPTPYNSSERYSMCPFPVHH</sequence>
<evidence type="ECO:0000313" key="1">
    <source>
        <dbReference type="EMBL" id="KAF2133755.1"/>
    </source>
</evidence>
<dbReference type="AlphaFoldDB" id="A0A6A6ARY5"/>
<proteinExistence type="predicted"/>
<dbReference type="RefSeq" id="XP_033528142.1">
    <property type="nucleotide sequence ID" value="XM_033673534.1"/>
</dbReference>
<keyword evidence="2" id="KW-1185">Reference proteome</keyword>
<evidence type="ECO:0000313" key="2">
    <source>
        <dbReference type="Proteomes" id="UP000799771"/>
    </source>
</evidence>
<name>A0A6A6ARY5_9PLEO</name>
<protein>
    <submittedName>
        <fullName evidence="1">Uncharacterized protein</fullName>
    </submittedName>
</protein>
<dbReference type="Proteomes" id="UP000799771">
    <property type="component" value="Unassembled WGS sequence"/>
</dbReference>
<accession>A0A6A6ARY5</accession>